<dbReference type="InterPro" id="IPR044068">
    <property type="entry name" value="CB"/>
</dbReference>
<evidence type="ECO:0000259" key="6">
    <source>
        <dbReference type="PROSITE" id="PS51898"/>
    </source>
</evidence>
<accession>F0NXB1</accession>
<feature type="domain" description="Core-binding (CB)" evidence="7">
    <location>
        <begin position="77"/>
        <end position="160"/>
    </location>
</feature>
<dbReference type="OrthoDB" id="9801717at2"/>
<keyword evidence="9" id="KW-1185">Reference proteome</keyword>
<proteinExistence type="inferred from homology"/>
<organism evidence="8 9">
    <name type="scientific">Weeksella virosa (strain ATCC 43766 / DSM 16922 / JCM 21250 / CCUG 30538 / CDC 9751 / IAM 14551 / NBRC 16016 / NCTC 11634 / CL345/78)</name>
    <dbReference type="NCBI Taxonomy" id="865938"/>
    <lineage>
        <taxon>Bacteria</taxon>
        <taxon>Pseudomonadati</taxon>
        <taxon>Bacteroidota</taxon>
        <taxon>Flavobacteriia</taxon>
        <taxon>Flavobacteriales</taxon>
        <taxon>Weeksellaceae</taxon>
        <taxon>Weeksella</taxon>
    </lineage>
</organism>
<reference evidence="9" key="2">
    <citation type="journal article" date="2011" name="Stand. Genomic Sci.">
        <title>Complete genome sequence of Weeksella virosa type strain (9751T).</title>
        <authorList>
            <person name="Lang E."/>
            <person name="Teshima H."/>
            <person name="Lucas S."/>
            <person name="Lapidus A."/>
            <person name="Hammon N."/>
            <person name="Deshpande S."/>
            <person name="Nolan M."/>
            <person name="Cheng J."/>
            <person name="Pitluck S."/>
            <person name="Liolios K."/>
            <person name="Pagani I."/>
            <person name="Mikhailova N."/>
            <person name="Ivanova N."/>
            <person name="Mavromatis K."/>
            <person name="Pati A."/>
            <person name="Tapia R."/>
            <person name="Han C."/>
            <person name="Goodwin L."/>
            <person name="Chen A."/>
            <person name="Palaniappan K."/>
            <person name="Land M."/>
            <person name="Hauser L."/>
            <person name="Chang Y."/>
            <person name="Jeffries C."/>
            <person name="Brambilla E."/>
            <person name="Kopitz M."/>
            <person name="Rohde M."/>
            <person name="Goker M."/>
            <person name="Tindall B."/>
            <person name="Detter J."/>
            <person name="Woyke T."/>
            <person name="Bristow J."/>
            <person name="Eisen J."/>
            <person name="Markowitz V."/>
            <person name="Hugenholtz P."/>
            <person name="Klenk H."/>
            <person name="Kyrpides N."/>
        </authorList>
    </citation>
    <scope>NUCLEOTIDE SEQUENCE [LARGE SCALE GENOMIC DNA]</scope>
    <source>
        <strain evidence="9">ATCC 43766 / DSM 16922 / JCM 21250 / NBRC 16016 / NCTC 11634 / CL345/78</strain>
    </source>
</reference>
<dbReference type="PANTHER" id="PTHR30349">
    <property type="entry name" value="PHAGE INTEGRASE-RELATED"/>
    <property type="match status" value="1"/>
</dbReference>
<dbReference type="InterPro" id="IPR004107">
    <property type="entry name" value="Integrase_SAM-like_N"/>
</dbReference>
<reference evidence="8 9" key="1">
    <citation type="journal article" date="2011" name="Stand. Genomic Sci.">
        <title>Complete genome sequence of Weeksella virosa type strain (9751).</title>
        <authorList>
            <person name="Lang E."/>
            <person name="Teshima H."/>
            <person name="Lucas S."/>
            <person name="Lapidus A."/>
            <person name="Hammon N."/>
            <person name="Deshpande S."/>
            <person name="Nolan M."/>
            <person name="Cheng J.F."/>
            <person name="Pitluck S."/>
            <person name="Liolios K."/>
            <person name="Pagani I."/>
            <person name="Mikhailova N."/>
            <person name="Ivanova N."/>
            <person name="Mavromatis K."/>
            <person name="Pati A."/>
            <person name="Tapia R."/>
            <person name="Han C."/>
            <person name="Goodwin L."/>
            <person name="Chen A."/>
            <person name="Palaniappan K."/>
            <person name="Land M."/>
            <person name="Hauser L."/>
            <person name="Chang Y.J."/>
            <person name="Jeffries C.D."/>
            <person name="Brambilla E.M."/>
            <person name="Kopitz M."/>
            <person name="Rohde M."/>
            <person name="Goker M."/>
            <person name="Tindall B.J."/>
            <person name="Detter J.C."/>
            <person name="Woyke T."/>
            <person name="Bristow J."/>
            <person name="Eisen J.A."/>
            <person name="Markowitz V."/>
            <person name="Hugenholtz P."/>
            <person name="Klenk H.P."/>
            <person name="Kyrpides N.C."/>
        </authorList>
    </citation>
    <scope>NUCLEOTIDE SEQUENCE [LARGE SCALE GENOMIC DNA]</scope>
    <source>
        <strain evidence="9">ATCC 43766 / DSM 16922 / JCM 21250 / NBRC 16016 / NCTC 11634 / CL345/78</strain>
    </source>
</reference>
<dbReference type="InterPro" id="IPR050090">
    <property type="entry name" value="Tyrosine_recombinase_XerCD"/>
</dbReference>
<dbReference type="GO" id="GO:0003677">
    <property type="term" value="F:DNA binding"/>
    <property type="evidence" value="ECO:0007669"/>
    <property type="project" value="UniProtKB-UniRule"/>
</dbReference>
<name>F0NXB1_WEEVC</name>
<feature type="domain" description="Tyr recombinase" evidence="6">
    <location>
        <begin position="177"/>
        <end position="349"/>
    </location>
</feature>
<comment type="similarity">
    <text evidence="1">Belongs to the 'phage' integrase family.</text>
</comment>
<gene>
    <name evidence="8" type="ordered locus">Weevi_0161</name>
</gene>
<dbReference type="GO" id="GO:0015074">
    <property type="term" value="P:DNA integration"/>
    <property type="evidence" value="ECO:0007669"/>
    <property type="project" value="UniProtKB-KW"/>
</dbReference>
<protein>
    <submittedName>
        <fullName evidence="8">Integrase family protein</fullName>
    </submittedName>
</protein>
<dbReference type="HOGENOM" id="CLU_027562_9_5_10"/>
<dbReference type="EMBL" id="CP002455">
    <property type="protein sequence ID" value="ADX66885.1"/>
    <property type="molecule type" value="Genomic_DNA"/>
</dbReference>
<keyword evidence="2" id="KW-0229">DNA integration</keyword>
<dbReference type="Gene3D" id="1.10.443.10">
    <property type="entry name" value="Intergrase catalytic core"/>
    <property type="match status" value="1"/>
</dbReference>
<dbReference type="Proteomes" id="UP000008641">
    <property type="component" value="Chromosome"/>
</dbReference>
<dbReference type="Gene3D" id="1.10.150.130">
    <property type="match status" value="1"/>
</dbReference>
<evidence type="ECO:0000256" key="1">
    <source>
        <dbReference type="ARBA" id="ARBA00008857"/>
    </source>
</evidence>
<dbReference type="Pfam" id="PF13495">
    <property type="entry name" value="Phage_int_SAM_4"/>
    <property type="match status" value="1"/>
</dbReference>
<dbReference type="InterPro" id="IPR002104">
    <property type="entry name" value="Integrase_catalytic"/>
</dbReference>
<evidence type="ECO:0000259" key="7">
    <source>
        <dbReference type="PROSITE" id="PS51900"/>
    </source>
</evidence>
<dbReference type="SUPFAM" id="SSF56349">
    <property type="entry name" value="DNA breaking-rejoining enzymes"/>
    <property type="match status" value="1"/>
</dbReference>
<dbReference type="AlphaFoldDB" id="F0NXB1"/>
<evidence type="ECO:0000256" key="3">
    <source>
        <dbReference type="ARBA" id="ARBA00023125"/>
    </source>
</evidence>
<dbReference type="eggNOG" id="COG4974">
    <property type="taxonomic scope" value="Bacteria"/>
</dbReference>
<evidence type="ECO:0000256" key="5">
    <source>
        <dbReference type="PROSITE-ProRule" id="PRU01248"/>
    </source>
</evidence>
<dbReference type="GO" id="GO:0006310">
    <property type="term" value="P:DNA recombination"/>
    <property type="evidence" value="ECO:0007669"/>
    <property type="project" value="UniProtKB-KW"/>
</dbReference>
<evidence type="ECO:0000313" key="9">
    <source>
        <dbReference type="Proteomes" id="UP000008641"/>
    </source>
</evidence>
<sequence>MNPLLAHFSFEIAQHRNKNIIWIFFNYSKENMDILHLFCKPRYSVTKKAWYIPNTKANRSFVGLQENYEHITENIHPIHHHAFKQFINYLTLKSYSNNTIKTYRTEFLSFLNFFDDVAVENLTPDQLQAYFLVCATQHKLSEATINSRMNAVKFYYEKVLKYERMFFDIPRPKKPLQLPKTLNRKEILLLFSVTDNLKHLMILKLCYGMGLRVSELAKLKIIDIDSQTMTVRIERGKGKKDRFVTLPQSILEDLRLYYVTYRPSYFLFEGRGGSEISTRTIQKVFKDAMHKAKIQKNVGIHSLRHSYATHLLELGTDISHIQKLLGHESIKTTLSYTHVSNHTLRSVISPLDQLY</sequence>
<evidence type="ECO:0000313" key="8">
    <source>
        <dbReference type="EMBL" id="ADX66885.1"/>
    </source>
</evidence>
<dbReference type="InterPro" id="IPR013762">
    <property type="entry name" value="Integrase-like_cat_sf"/>
</dbReference>
<dbReference type="InterPro" id="IPR010998">
    <property type="entry name" value="Integrase_recombinase_N"/>
</dbReference>
<keyword evidence="4" id="KW-0233">DNA recombination</keyword>
<keyword evidence="3 5" id="KW-0238">DNA-binding</keyword>
<evidence type="ECO:0000256" key="4">
    <source>
        <dbReference type="ARBA" id="ARBA00023172"/>
    </source>
</evidence>
<dbReference type="InterPro" id="IPR011010">
    <property type="entry name" value="DNA_brk_join_enz"/>
</dbReference>
<dbReference type="PROSITE" id="PS51900">
    <property type="entry name" value="CB"/>
    <property type="match status" value="1"/>
</dbReference>
<dbReference type="Pfam" id="PF00589">
    <property type="entry name" value="Phage_integrase"/>
    <property type="match status" value="1"/>
</dbReference>
<dbReference type="PROSITE" id="PS51898">
    <property type="entry name" value="TYR_RECOMBINASE"/>
    <property type="match status" value="1"/>
</dbReference>
<dbReference type="RefSeq" id="WP_013597277.1">
    <property type="nucleotide sequence ID" value="NC_015144.1"/>
</dbReference>
<dbReference type="STRING" id="865938.Weevi_0161"/>
<evidence type="ECO:0000256" key="2">
    <source>
        <dbReference type="ARBA" id="ARBA00022908"/>
    </source>
</evidence>
<dbReference type="KEGG" id="wvi:Weevi_0161"/>
<dbReference type="PANTHER" id="PTHR30349:SF64">
    <property type="entry name" value="PROPHAGE INTEGRASE INTD-RELATED"/>
    <property type="match status" value="1"/>
</dbReference>